<dbReference type="Pfam" id="PF00300">
    <property type="entry name" value="His_Phos_1"/>
    <property type="match status" value="1"/>
</dbReference>
<dbReference type="InterPro" id="IPR029033">
    <property type="entry name" value="His_PPase_superfam"/>
</dbReference>
<dbReference type="Proteomes" id="UP000656813">
    <property type="component" value="Unassembled WGS sequence"/>
</dbReference>
<proteinExistence type="predicted"/>
<reference evidence="1" key="1">
    <citation type="journal article" date="2014" name="Int. J. Syst. Evol. Microbiol.">
        <title>Complete genome sequence of Corynebacterium casei LMG S-19264T (=DSM 44701T), isolated from a smear-ripened cheese.</title>
        <authorList>
            <consortium name="US DOE Joint Genome Institute (JGI-PGF)"/>
            <person name="Walter F."/>
            <person name="Albersmeier A."/>
            <person name="Kalinowski J."/>
            <person name="Ruckert C."/>
        </authorList>
    </citation>
    <scope>NUCLEOTIDE SEQUENCE</scope>
    <source>
        <strain evidence="1">CGMCC 1.12777</strain>
    </source>
</reference>
<dbReference type="GO" id="GO:0005737">
    <property type="term" value="C:cytoplasm"/>
    <property type="evidence" value="ECO:0007669"/>
    <property type="project" value="TreeGrafter"/>
</dbReference>
<reference evidence="1" key="2">
    <citation type="submission" date="2020-09" db="EMBL/GenBank/DDBJ databases">
        <authorList>
            <person name="Sun Q."/>
            <person name="Zhou Y."/>
        </authorList>
    </citation>
    <scope>NUCLEOTIDE SEQUENCE</scope>
    <source>
        <strain evidence="1">CGMCC 1.12777</strain>
    </source>
</reference>
<evidence type="ECO:0000313" key="1">
    <source>
        <dbReference type="EMBL" id="GGH77053.1"/>
    </source>
</evidence>
<dbReference type="RefSeq" id="WP_188496143.1">
    <property type="nucleotide sequence ID" value="NZ_BMFV01000004.1"/>
</dbReference>
<name>A0A8J2ZT86_9BACL</name>
<accession>A0A8J2ZT86</accession>
<organism evidence="1 2">
    <name type="scientific">Pullulanibacillus pueri</name>
    <dbReference type="NCBI Taxonomy" id="1437324"/>
    <lineage>
        <taxon>Bacteria</taxon>
        <taxon>Bacillati</taxon>
        <taxon>Bacillota</taxon>
        <taxon>Bacilli</taxon>
        <taxon>Bacillales</taxon>
        <taxon>Sporolactobacillaceae</taxon>
        <taxon>Pullulanibacillus</taxon>
    </lineage>
</organism>
<dbReference type="GO" id="GO:0016791">
    <property type="term" value="F:phosphatase activity"/>
    <property type="evidence" value="ECO:0007669"/>
    <property type="project" value="TreeGrafter"/>
</dbReference>
<dbReference type="InterPro" id="IPR013078">
    <property type="entry name" value="His_Pase_superF_clade-1"/>
</dbReference>
<protein>
    <submittedName>
        <fullName evidence="1">Phosphoglycerate mutase</fullName>
    </submittedName>
</protein>
<sequence>MSRIYLIRHCEATGQELDAALTSQGQDQSYELESLLKDKGIEWIVSSHFLRAQQSVLPLSKTLKLPITIDKRLGERILSSKNMPDWFEALRKTYEDPDLKYEGGESASEATERALRCLNFIFAQGKKGVALVTHGGLLSLLLNHFDDRYNFETWKALTNPDVYCLTYTGETTPKIERLWGKRDGSIA</sequence>
<evidence type="ECO:0000313" key="2">
    <source>
        <dbReference type="Proteomes" id="UP000656813"/>
    </source>
</evidence>
<dbReference type="SMART" id="SM00855">
    <property type="entry name" value="PGAM"/>
    <property type="match status" value="1"/>
</dbReference>
<dbReference type="InterPro" id="IPR050275">
    <property type="entry name" value="PGM_Phosphatase"/>
</dbReference>
<dbReference type="SUPFAM" id="SSF53254">
    <property type="entry name" value="Phosphoglycerate mutase-like"/>
    <property type="match status" value="1"/>
</dbReference>
<dbReference type="AlphaFoldDB" id="A0A8J2ZT86"/>
<dbReference type="CDD" id="cd07067">
    <property type="entry name" value="HP_PGM_like"/>
    <property type="match status" value="1"/>
</dbReference>
<keyword evidence="2" id="KW-1185">Reference proteome</keyword>
<dbReference type="Gene3D" id="3.40.50.1240">
    <property type="entry name" value="Phosphoglycerate mutase-like"/>
    <property type="match status" value="1"/>
</dbReference>
<comment type="caution">
    <text evidence="1">The sequence shown here is derived from an EMBL/GenBank/DDBJ whole genome shotgun (WGS) entry which is preliminary data.</text>
</comment>
<dbReference type="EMBL" id="BMFV01000004">
    <property type="protein sequence ID" value="GGH77053.1"/>
    <property type="molecule type" value="Genomic_DNA"/>
</dbReference>
<gene>
    <name evidence="1" type="primary">gpmA</name>
    <name evidence="1" type="ORF">GCM10007096_08380</name>
</gene>
<dbReference type="PANTHER" id="PTHR48100">
    <property type="entry name" value="BROAD-SPECIFICITY PHOSPHATASE YOR283W-RELATED"/>
    <property type="match status" value="1"/>
</dbReference>
<dbReference type="PANTHER" id="PTHR48100:SF1">
    <property type="entry name" value="HISTIDINE PHOSPHATASE FAMILY PROTEIN-RELATED"/>
    <property type="match status" value="1"/>
</dbReference>